<dbReference type="Pfam" id="PF07179">
    <property type="entry name" value="SseB"/>
    <property type="match status" value="1"/>
</dbReference>
<organism evidence="1 2">
    <name type="scientific">Haematobacter massiliensis</name>
    <dbReference type="NCBI Taxonomy" id="195105"/>
    <lineage>
        <taxon>Bacteria</taxon>
        <taxon>Pseudomonadati</taxon>
        <taxon>Pseudomonadota</taxon>
        <taxon>Alphaproteobacteria</taxon>
        <taxon>Rhodobacterales</taxon>
        <taxon>Paracoccaceae</taxon>
        <taxon>Haematobacter</taxon>
    </lineage>
</organism>
<dbReference type="Proteomes" id="UP000028826">
    <property type="component" value="Unassembled WGS sequence"/>
</dbReference>
<gene>
    <name evidence="1" type="ORF">CN97_02450</name>
</gene>
<evidence type="ECO:0000313" key="1">
    <source>
        <dbReference type="EMBL" id="KFI26723.1"/>
    </source>
</evidence>
<dbReference type="RefSeq" id="WP_035713783.1">
    <property type="nucleotide sequence ID" value="NZ_JGYG01000014.1"/>
</dbReference>
<dbReference type="InterPro" id="IPR009839">
    <property type="entry name" value="SseB_N"/>
</dbReference>
<proteinExistence type="predicted"/>
<name>A0A086XXH3_9RHOB</name>
<dbReference type="eggNOG" id="ENOG502Z7MU">
    <property type="taxonomic scope" value="Bacteria"/>
</dbReference>
<sequence>MQKTAIDLAHEAMEAHPEDEALRLSFYERVADSELYLLLEEETEDDTVRPRIFPLEDGAMIAAFDREDRLAAFAEGVAPYVALPGRVVAGMLAGEGLGLALNLGAASGFLMPVDAVRWLAETLDREAEELEARPEEILPPRGLPESFVAALDTKLALAAGLARSAYLVGVRYADGRPSHMLAFMAAAPGATQALVRATHEALAFSGIEAGALDVAFFDLSDPIAARLARVGLRFDLPEAAPVRVETASLPPGMDPAKPPRLR</sequence>
<accession>A0A086XXH3</accession>
<keyword evidence="2" id="KW-1185">Reference proteome</keyword>
<dbReference type="OrthoDB" id="7831317at2"/>
<evidence type="ECO:0000313" key="2">
    <source>
        <dbReference type="Proteomes" id="UP000028826"/>
    </source>
</evidence>
<dbReference type="EMBL" id="JGYG01000014">
    <property type="protein sequence ID" value="KFI26723.1"/>
    <property type="molecule type" value="Genomic_DNA"/>
</dbReference>
<dbReference type="AlphaFoldDB" id="A0A086XXH3"/>
<protein>
    <submittedName>
        <fullName evidence="1">Uncharacterized protein</fullName>
    </submittedName>
</protein>
<comment type="caution">
    <text evidence="1">The sequence shown here is derived from an EMBL/GenBank/DDBJ whole genome shotgun (WGS) entry which is preliminary data.</text>
</comment>
<reference evidence="1 2" key="1">
    <citation type="submission" date="2014-03" db="EMBL/GenBank/DDBJ databases">
        <title>Genome of Haematobacter massiliensis CCUG 47968.</title>
        <authorList>
            <person name="Wang D."/>
            <person name="Wang G."/>
        </authorList>
    </citation>
    <scope>NUCLEOTIDE SEQUENCE [LARGE SCALE GENOMIC DNA]</scope>
    <source>
        <strain evidence="1 2">CCUG 47968</strain>
    </source>
</reference>
<dbReference type="STRING" id="195105.CN97_02450"/>